<organism evidence="1">
    <name type="scientific">Tanacetum cinerariifolium</name>
    <name type="common">Dalmatian daisy</name>
    <name type="synonym">Chrysanthemum cinerariifolium</name>
    <dbReference type="NCBI Taxonomy" id="118510"/>
    <lineage>
        <taxon>Eukaryota</taxon>
        <taxon>Viridiplantae</taxon>
        <taxon>Streptophyta</taxon>
        <taxon>Embryophyta</taxon>
        <taxon>Tracheophyta</taxon>
        <taxon>Spermatophyta</taxon>
        <taxon>Magnoliopsida</taxon>
        <taxon>eudicotyledons</taxon>
        <taxon>Gunneridae</taxon>
        <taxon>Pentapetalae</taxon>
        <taxon>asterids</taxon>
        <taxon>campanulids</taxon>
        <taxon>Asterales</taxon>
        <taxon>Asteraceae</taxon>
        <taxon>Asteroideae</taxon>
        <taxon>Anthemideae</taxon>
        <taxon>Anthemidinae</taxon>
        <taxon>Tanacetum</taxon>
    </lineage>
</organism>
<accession>A0A699R6J5</accession>
<protein>
    <submittedName>
        <fullName evidence="1">Uncharacterized protein</fullName>
    </submittedName>
</protein>
<name>A0A699R6J5_TANCI</name>
<dbReference type="AlphaFoldDB" id="A0A699R6J5"/>
<evidence type="ECO:0000313" key="1">
    <source>
        <dbReference type="EMBL" id="GFC80928.1"/>
    </source>
</evidence>
<feature type="non-terminal residue" evidence="1">
    <location>
        <position position="1"/>
    </location>
</feature>
<feature type="non-terminal residue" evidence="1">
    <location>
        <position position="141"/>
    </location>
</feature>
<proteinExistence type="predicted"/>
<reference evidence="1" key="1">
    <citation type="journal article" date="2019" name="Sci. Rep.">
        <title>Draft genome of Tanacetum cinerariifolium, the natural source of mosquito coil.</title>
        <authorList>
            <person name="Yamashiro T."/>
            <person name="Shiraishi A."/>
            <person name="Satake H."/>
            <person name="Nakayama K."/>
        </authorList>
    </citation>
    <scope>NUCLEOTIDE SEQUENCE</scope>
</reference>
<dbReference type="EMBL" id="BKCJ011077386">
    <property type="protein sequence ID" value="GFC80928.1"/>
    <property type="molecule type" value="Genomic_DNA"/>
</dbReference>
<gene>
    <name evidence="1" type="ORF">Tci_852898</name>
</gene>
<comment type="caution">
    <text evidence="1">The sequence shown here is derived from an EMBL/GenBank/DDBJ whole genome shotgun (WGS) entry which is preliminary data.</text>
</comment>
<sequence length="141" mass="16438">PQSMTWITSDTRYESTGFANDVSILDEQVHMFDDEETENDHLPKADMRKDWWKPLPEEDRPATPKPAWTIPSFNVSDMKECYKMLTDQITWVNPECDQVKIDVSRPLPLDGLADLVTILTEVRKHMRILSVVRIKAFLRYG</sequence>